<organism evidence="1">
    <name type="scientific">marine metagenome</name>
    <dbReference type="NCBI Taxonomy" id="408172"/>
    <lineage>
        <taxon>unclassified sequences</taxon>
        <taxon>metagenomes</taxon>
        <taxon>ecological metagenomes</taxon>
    </lineage>
</organism>
<evidence type="ECO:0000313" key="1">
    <source>
        <dbReference type="EMBL" id="SVC60906.1"/>
    </source>
</evidence>
<dbReference type="EMBL" id="UINC01100673">
    <property type="protein sequence ID" value="SVC60906.1"/>
    <property type="molecule type" value="Genomic_DNA"/>
</dbReference>
<gene>
    <name evidence="1" type="ORF">METZ01_LOCUS313760</name>
</gene>
<protein>
    <submittedName>
        <fullName evidence="1">Uncharacterized protein</fullName>
    </submittedName>
</protein>
<proteinExistence type="predicted"/>
<dbReference type="Gene3D" id="3.60.21.10">
    <property type="match status" value="1"/>
</dbReference>
<dbReference type="InterPro" id="IPR029052">
    <property type="entry name" value="Metallo-depent_PP-like"/>
</dbReference>
<dbReference type="AlphaFoldDB" id="A0A382NIH7"/>
<name>A0A382NIH7_9ZZZZ</name>
<feature type="non-terminal residue" evidence="1">
    <location>
        <position position="81"/>
    </location>
</feature>
<reference evidence="1" key="1">
    <citation type="submission" date="2018-05" db="EMBL/GenBank/DDBJ databases">
        <authorList>
            <person name="Lanie J.A."/>
            <person name="Ng W.-L."/>
            <person name="Kazmierczak K.M."/>
            <person name="Andrzejewski T.M."/>
            <person name="Davidsen T.M."/>
            <person name="Wayne K.J."/>
            <person name="Tettelin H."/>
            <person name="Glass J.I."/>
            <person name="Rusch D."/>
            <person name="Podicherti R."/>
            <person name="Tsui H.-C.T."/>
            <person name="Winkler M.E."/>
        </authorList>
    </citation>
    <scope>NUCLEOTIDE SEQUENCE</scope>
</reference>
<accession>A0A382NIH7</accession>
<sequence>MDAGDGLFENYYLVKGKEPSSKLKAKTVLESTVKMGNYIYNVGQSDFAAGIEFLREMEETAGTHFISSNLVNAGTNELTFN</sequence>